<proteinExistence type="predicted"/>
<evidence type="ECO:0000313" key="3">
    <source>
        <dbReference type="EMBL" id="RZN69972.1"/>
    </source>
</evidence>
<dbReference type="EMBL" id="RXIL01000064">
    <property type="protein sequence ID" value="RZN69972.1"/>
    <property type="molecule type" value="Genomic_DNA"/>
</dbReference>
<protein>
    <submittedName>
        <fullName evidence="3">Alpha/beta fold hydrolase</fullName>
    </submittedName>
</protein>
<dbReference type="PROSITE" id="PS00708">
    <property type="entry name" value="PRO_ENDOPEP_SER"/>
    <property type="match status" value="1"/>
</dbReference>
<sequence>MRRVEFLSKDKKLVGVFHPAGKRESACVITCHGLDSYKDSEKYIEIAKRFSNDFSVFRFDFRGCGESEGDKIKDLSNRIEDLRTAINLIKNQPSVDANRIGLFGSSMGGYLSILIAAEEEVKAIVTWSAPYRLPMEDLKSDARDVIQDIRCPIMIIHGDKDEFVPVSHARELYDRADEPKELKIIDGADHRFMDLSLRDKAIDISLEWFKKYL</sequence>
<dbReference type="InterPro" id="IPR029058">
    <property type="entry name" value="AB_hydrolase_fold"/>
</dbReference>
<evidence type="ECO:0000259" key="2">
    <source>
        <dbReference type="Pfam" id="PF20408"/>
    </source>
</evidence>
<evidence type="ECO:0000256" key="1">
    <source>
        <dbReference type="ARBA" id="ARBA00022801"/>
    </source>
</evidence>
<dbReference type="SUPFAM" id="SSF53474">
    <property type="entry name" value="alpha/beta-Hydrolases"/>
    <property type="match status" value="1"/>
</dbReference>
<dbReference type="InterPro" id="IPR046879">
    <property type="entry name" value="KANL3/Tex30_Abhydrolase"/>
</dbReference>
<dbReference type="GO" id="GO:0004252">
    <property type="term" value="F:serine-type endopeptidase activity"/>
    <property type="evidence" value="ECO:0007669"/>
    <property type="project" value="InterPro"/>
</dbReference>
<dbReference type="InterPro" id="IPR002471">
    <property type="entry name" value="Pept_S9_AS"/>
</dbReference>
<dbReference type="InterPro" id="IPR050261">
    <property type="entry name" value="FrsA_esterase"/>
</dbReference>
<reference evidence="3 4" key="1">
    <citation type="journal article" date="2019" name="Nat. Microbiol.">
        <title>Wide diversity of methane and short-chain alkane metabolisms in uncultured archaea.</title>
        <authorList>
            <person name="Borrel G."/>
            <person name="Adam P.S."/>
            <person name="McKay L.J."/>
            <person name="Chen L.X."/>
            <person name="Sierra-Garcia I.N."/>
            <person name="Sieber C.M."/>
            <person name="Letourneur Q."/>
            <person name="Ghozlane A."/>
            <person name="Andersen G.L."/>
            <person name="Li W.J."/>
            <person name="Hallam S.J."/>
            <person name="Muyzer G."/>
            <person name="de Oliveira V.M."/>
            <person name="Inskeep W.P."/>
            <person name="Banfield J.F."/>
            <person name="Gribaldo S."/>
        </authorList>
    </citation>
    <scope>NUCLEOTIDE SEQUENCE [LARGE SCALE GENOMIC DNA]</scope>
    <source>
        <strain evidence="3">NM1b</strain>
    </source>
</reference>
<keyword evidence="1 3" id="KW-0378">Hydrolase</keyword>
<name>A0A520KX16_9EURY</name>
<feature type="domain" description="KANL3/Tex30 alpha/beta hydrolase-like" evidence="2">
    <location>
        <begin position="25"/>
        <end position="195"/>
    </location>
</feature>
<dbReference type="Gene3D" id="3.40.50.1820">
    <property type="entry name" value="alpha/beta hydrolase"/>
    <property type="match status" value="1"/>
</dbReference>
<gene>
    <name evidence="3" type="ORF">EF807_03985</name>
</gene>
<organism evidence="3 4">
    <name type="scientific">Candidatus Methanolliviera hydrocarbonicum</name>
    <dbReference type="NCBI Taxonomy" id="2491085"/>
    <lineage>
        <taxon>Archaea</taxon>
        <taxon>Methanobacteriati</taxon>
        <taxon>Methanobacteriota</taxon>
        <taxon>Candidatus Methanoliparia</taxon>
        <taxon>Candidatus Methanoliparales</taxon>
        <taxon>Candidatus Methanollivieraceae</taxon>
        <taxon>Candidatus Methanolliviera</taxon>
    </lineage>
</organism>
<dbReference type="PANTHER" id="PTHR22946">
    <property type="entry name" value="DIENELACTONE HYDROLASE DOMAIN-CONTAINING PROTEIN-RELATED"/>
    <property type="match status" value="1"/>
</dbReference>
<dbReference type="PANTHER" id="PTHR22946:SF9">
    <property type="entry name" value="POLYKETIDE TRANSFERASE AF380"/>
    <property type="match status" value="1"/>
</dbReference>
<dbReference type="GO" id="GO:0006508">
    <property type="term" value="P:proteolysis"/>
    <property type="evidence" value="ECO:0007669"/>
    <property type="project" value="InterPro"/>
</dbReference>
<comment type="caution">
    <text evidence="3">The sequence shown here is derived from an EMBL/GenBank/DDBJ whole genome shotgun (WGS) entry which is preliminary data.</text>
</comment>
<dbReference type="AlphaFoldDB" id="A0A520KX16"/>
<dbReference type="GO" id="GO:0016788">
    <property type="term" value="F:hydrolase activity, acting on ester bonds"/>
    <property type="evidence" value="ECO:0007669"/>
    <property type="project" value="UniProtKB-ARBA"/>
</dbReference>
<accession>A0A520KX16</accession>
<evidence type="ECO:0000313" key="4">
    <source>
        <dbReference type="Proteomes" id="UP000320766"/>
    </source>
</evidence>
<dbReference type="Proteomes" id="UP000320766">
    <property type="component" value="Unassembled WGS sequence"/>
</dbReference>
<dbReference type="Pfam" id="PF20408">
    <property type="entry name" value="Abhydrolase_11"/>
    <property type="match status" value="1"/>
</dbReference>